<dbReference type="Proteomes" id="UP001595713">
    <property type="component" value="Unassembled WGS sequence"/>
</dbReference>
<proteinExistence type="predicted"/>
<evidence type="ECO:0000256" key="1">
    <source>
        <dbReference type="SAM" id="MobiDB-lite"/>
    </source>
</evidence>
<reference evidence="3" key="1">
    <citation type="journal article" date="2019" name="Int. J. Syst. Evol. Microbiol.">
        <title>The Global Catalogue of Microorganisms (GCM) 10K type strain sequencing project: providing services to taxonomists for standard genome sequencing and annotation.</title>
        <authorList>
            <consortium name="The Broad Institute Genomics Platform"/>
            <consortium name="The Broad Institute Genome Sequencing Center for Infectious Disease"/>
            <person name="Wu L."/>
            <person name="Ma J."/>
        </authorList>
    </citation>
    <scope>NUCLEOTIDE SEQUENCE [LARGE SCALE GENOMIC DNA]</scope>
    <source>
        <strain evidence="3">KCTC 42739</strain>
    </source>
</reference>
<gene>
    <name evidence="2" type="ORF">ACFONA_12850</name>
</gene>
<accession>A0ABV7SX35</accession>
<organism evidence="2 3">
    <name type="scientific">Sphingomonas hylomeconis</name>
    <dbReference type="NCBI Taxonomy" id="1395958"/>
    <lineage>
        <taxon>Bacteria</taxon>
        <taxon>Pseudomonadati</taxon>
        <taxon>Pseudomonadota</taxon>
        <taxon>Alphaproteobacteria</taxon>
        <taxon>Sphingomonadales</taxon>
        <taxon>Sphingomonadaceae</taxon>
        <taxon>Sphingomonas</taxon>
    </lineage>
</organism>
<evidence type="ECO:0000313" key="3">
    <source>
        <dbReference type="Proteomes" id="UP001595713"/>
    </source>
</evidence>
<name>A0ABV7SX35_9SPHN</name>
<dbReference type="RefSeq" id="WP_261294422.1">
    <property type="nucleotide sequence ID" value="NZ_JANQBK010000006.1"/>
</dbReference>
<evidence type="ECO:0000313" key="2">
    <source>
        <dbReference type="EMBL" id="MFC3581053.1"/>
    </source>
</evidence>
<feature type="region of interest" description="Disordered" evidence="1">
    <location>
        <begin position="22"/>
        <end position="53"/>
    </location>
</feature>
<comment type="caution">
    <text evidence="2">The sequence shown here is derived from an EMBL/GenBank/DDBJ whole genome shotgun (WGS) entry which is preliminary data.</text>
</comment>
<sequence length="209" mass="21948">MAMIGSSKPLASLSATLLARKGTARPAMRPQGFGGFGAPPGAHDDLGWNDMGDSAPVEAPVPVVLVQREALHEEFAPVAPDTAVAVPAMPVVEAPVAEAPVAEAAVETEAPVVAQVAAPEPEPEAAVRRPVSVATATRIRRETNAKHVVRAKSAFTLRLDSDRHLKLRLASAMQNRSAQLLVTEALDAFLETLPEVAALVSQLPDRAKR</sequence>
<keyword evidence="3" id="KW-1185">Reference proteome</keyword>
<dbReference type="EMBL" id="JBHRXP010000007">
    <property type="protein sequence ID" value="MFC3581053.1"/>
    <property type="molecule type" value="Genomic_DNA"/>
</dbReference>
<protein>
    <submittedName>
        <fullName evidence="2">Uncharacterized protein</fullName>
    </submittedName>
</protein>